<reference evidence="2 3" key="1">
    <citation type="submission" date="2018-03" db="EMBL/GenBank/DDBJ databases">
        <title>Defining the species Micromonospora saelicesensis and Micromonospora noduli under the framework of genomics.</title>
        <authorList>
            <person name="Riesco R."/>
            <person name="Trujillo M.E."/>
        </authorList>
    </citation>
    <scope>NUCLEOTIDE SEQUENCE [LARGE SCALE GENOMIC DNA]</scope>
    <source>
        <strain evidence="2 3">PSN13</strain>
    </source>
</reference>
<dbReference type="Gene3D" id="3.30.450.180">
    <property type="match status" value="1"/>
</dbReference>
<dbReference type="SMART" id="SM00530">
    <property type="entry name" value="HTH_XRE"/>
    <property type="match status" value="1"/>
</dbReference>
<feature type="domain" description="HTH cro/C1-type" evidence="1">
    <location>
        <begin position="35"/>
        <end position="82"/>
    </location>
</feature>
<dbReference type="EMBL" id="PYAG01000009">
    <property type="protein sequence ID" value="RAO35804.1"/>
    <property type="molecule type" value="Genomic_DNA"/>
</dbReference>
<gene>
    <name evidence="2" type="ORF">PSN13_02227</name>
</gene>
<dbReference type="CDD" id="cd00093">
    <property type="entry name" value="HTH_XRE"/>
    <property type="match status" value="1"/>
</dbReference>
<dbReference type="Proteomes" id="UP000249419">
    <property type="component" value="Unassembled WGS sequence"/>
</dbReference>
<accession>A0A328NNC7</accession>
<proteinExistence type="predicted"/>
<evidence type="ECO:0000313" key="2">
    <source>
        <dbReference type="EMBL" id="RAO35804.1"/>
    </source>
</evidence>
<name>A0A328NNC7_9ACTN</name>
<comment type="caution">
    <text evidence="2">The sequence shown here is derived from an EMBL/GenBank/DDBJ whole genome shotgun (WGS) entry which is preliminary data.</text>
</comment>
<dbReference type="Pfam" id="PF17765">
    <property type="entry name" value="MLTR_LBD"/>
    <property type="match status" value="1"/>
</dbReference>
<dbReference type="Gene3D" id="1.10.260.40">
    <property type="entry name" value="lambda repressor-like DNA-binding domains"/>
    <property type="match status" value="1"/>
</dbReference>
<dbReference type="PANTHER" id="PTHR35010">
    <property type="entry name" value="BLL4672 PROTEIN-RELATED"/>
    <property type="match status" value="1"/>
</dbReference>
<evidence type="ECO:0000313" key="3">
    <source>
        <dbReference type="Proteomes" id="UP000249419"/>
    </source>
</evidence>
<organism evidence="2 3">
    <name type="scientific">Micromonospora saelicesensis</name>
    <dbReference type="NCBI Taxonomy" id="285676"/>
    <lineage>
        <taxon>Bacteria</taxon>
        <taxon>Bacillati</taxon>
        <taxon>Actinomycetota</taxon>
        <taxon>Actinomycetes</taxon>
        <taxon>Micromonosporales</taxon>
        <taxon>Micromonosporaceae</taxon>
        <taxon>Micromonospora</taxon>
    </lineage>
</organism>
<dbReference type="InterPro" id="IPR010982">
    <property type="entry name" value="Lambda_DNA-bd_dom_sf"/>
</dbReference>
<dbReference type="InterPro" id="IPR041413">
    <property type="entry name" value="MLTR_LBD"/>
</dbReference>
<dbReference type="PANTHER" id="PTHR35010:SF2">
    <property type="entry name" value="BLL4672 PROTEIN"/>
    <property type="match status" value="1"/>
</dbReference>
<dbReference type="GO" id="GO:0003677">
    <property type="term" value="F:DNA binding"/>
    <property type="evidence" value="ECO:0007669"/>
    <property type="project" value="InterPro"/>
</dbReference>
<evidence type="ECO:0000259" key="1">
    <source>
        <dbReference type="PROSITE" id="PS50943"/>
    </source>
</evidence>
<sequence>MKGENALGDFLRARRGRVRPDEAGLTSFGRRRVPGLRRDELAHLAGVSQHYLTRLEQGKDRNPSPQVLNALASALRLNPDERAHLTALADAPPHGVEHTAVSDAVQQLIDSWSQTPAYVRDRRFDVLAANKLAMALSPLYTPGQNLVRGMFLDPAARALFPDWTQIATQSAAALRAEADPRDPATAELISSLLTDSLFRDSWTLHDVRPTRDEVKRFNHSVVGPLTLRRETLAIAGAEGQVIIAYQAAPDAPAAQALARLL</sequence>
<dbReference type="RefSeq" id="WP_112675841.1">
    <property type="nucleotide sequence ID" value="NZ_PYAG01000009.1"/>
</dbReference>
<dbReference type="Pfam" id="PF13560">
    <property type="entry name" value="HTH_31"/>
    <property type="match status" value="1"/>
</dbReference>
<dbReference type="SUPFAM" id="SSF47413">
    <property type="entry name" value="lambda repressor-like DNA-binding domains"/>
    <property type="match status" value="1"/>
</dbReference>
<dbReference type="AlphaFoldDB" id="A0A328NNC7"/>
<dbReference type="InterPro" id="IPR001387">
    <property type="entry name" value="Cro/C1-type_HTH"/>
</dbReference>
<protein>
    <recommendedName>
        <fullName evidence="1">HTH cro/C1-type domain-containing protein</fullName>
    </recommendedName>
</protein>
<dbReference type="PROSITE" id="PS50943">
    <property type="entry name" value="HTH_CROC1"/>
    <property type="match status" value="1"/>
</dbReference>